<feature type="region of interest" description="Disordered" evidence="1">
    <location>
        <begin position="1"/>
        <end position="26"/>
    </location>
</feature>
<dbReference type="PANTHER" id="PTHR11200:SF240">
    <property type="entry name" value="INOSITOL POLYPHOSPHATE 5-PHOSPHATASE C9G1.10C-RELATED"/>
    <property type="match status" value="1"/>
</dbReference>
<dbReference type="AlphaFoldDB" id="A0A8K0JT53"/>
<dbReference type="InterPro" id="IPR011047">
    <property type="entry name" value="Quinoprotein_ADH-like_sf"/>
</dbReference>
<sequence length="788" mass="87174">MDEEDEDGVVEPDPAASAALQGGGRGIANLKSSANRALAEYPDSTRVNRRAPDFVPRQRVSLGGHHHAHCFAVSGHKLCTGGSTIKVFDLTLGDGKPILVVEPRHIGIESKGKDIKMTAMSFRSPASSDDEGRYLWCGTNAGHICELDTLTGEITDVKVGLHAASVTHVFRHDEWMVTLDELGKAHVFGPFAGGEEVSRRQTNAPCRTLRTADRQNFATMLGGQLWTASGPAARSTTNSALRGPTLRVYDPSGVTSGNTAGKTTFTSEWTGAVTAATVDPFDKRSVYLAHEGGYVSIFDRDSLVCRQVLKISPTDILGLEYVGDYLWAGTRGGTINVYDTRTSPWTTINTWVAHPELPIQRIYADPYSIDQSGKYAVWTWARDGLHAWDGLLSVDWIETAMQEREAEYCRFRDLTVLISSWNIDSSKPGDLSGSPENQSFLQQCLTSVETPDVIVFGWQEVIDLNNRKLTAKTMLFGSKSKQDGRGNTDGVSRAYRDWQDKLQMAVRMNTPPDCAYTMLDAESMVGLMTVVFVKSSLRDSLRDVAITTIKRGIGGVYGNKGAVVARMTIDDSSVCFINVHLAAGQSHKAARNADVAGILEEKAVFSTSDTGKGYVNGGDGSAILDHETVFLNGDLNYRIDQRRDNVISSVNAGDLEFLLEHDQLRKEIKGNTSFRLRSFHEAPIAFAPTYKYTPNSTEYDQSEKKRIPAWCDRILWKSRQDERVECLHYRRYEPTVSDHRPISAAFKLTAKSIDPSGYAAIRAEVEKDWFQREGDLMQRIVDAFEDYK</sequence>
<evidence type="ECO:0000313" key="3">
    <source>
        <dbReference type="EMBL" id="KAG7580145.1"/>
    </source>
</evidence>
<name>A0A8K0JT53_9TREE</name>
<dbReference type="Proteomes" id="UP000812966">
    <property type="component" value="Unassembled WGS sequence"/>
</dbReference>
<dbReference type="InterPro" id="IPR036691">
    <property type="entry name" value="Endo/exonu/phosph_ase_sf"/>
</dbReference>
<keyword evidence="4" id="KW-1185">Reference proteome</keyword>
<dbReference type="Gene3D" id="3.60.10.10">
    <property type="entry name" value="Endonuclease/exonuclease/phosphatase"/>
    <property type="match status" value="1"/>
</dbReference>
<dbReference type="SUPFAM" id="SSF50998">
    <property type="entry name" value="Quinoprotein alcohol dehydrogenase-like"/>
    <property type="match status" value="1"/>
</dbReference>
<organism evidence="3 4">
    <name type="scientific">Filobasidium floriforme</name>
    <dbReference type="NCBI Taxonomy" id="5210"/>
    <lineage>
        <taxon>Eukaryota</taxon>
        <taxon>Fungi</taxon>
        <taxon>Dikarya</taxon>
        <taxon>Basidiomycota</taxon>
        <taxon>Agaricomycotina</taxon>
        <taxon>Tremellomycetes</taxon>
        <taxon>Filobasidiales</taxon>
        <taxon>Filobasidiaceae</taxon>
        <taxon>Filobasidium</taxon>
    </lineage>
</organism>
<dbReference type="GO" id="GO:0046856">
    <property type="term" value="P:phosphatidylinositol dephosphorylation"/>
    <property type="evidence" value="ECO:0007669"/>
    <property type="project" value="InterPro"/>
</dbReference>
<feature type="compositionally biased region" description="Acidic residues" evidence="1">
    <location>
        <begin position="1"/>
        <end position="10"/>
    </location>
</feature>
<reference evidence="3" key="1">
    <citation type="submission" date="2020-04" db="EMBL/GenBank/DDBJ databases">
        <title>Analysis of mating type loci in Filobasidium floriforme.</title>
        <authorList>
            <person name="Nowrousian M."/>
        </authorList>
    </citation>
    <scope>NUCLEOTIDE SEQUENCE</scope>
    <source>
        <strain evidence="3">CBS 6242</strain>
    </source>
</reference>
<protein>
    <recommendedName>
        <fullName evidence="2">Inositol polyphosphate-related phosphatase domain-containing protein</fullName>
    </recommendedName>
</protein>
<dbReference type="InterPro" id="IPR000300">
    <property type="entry name" value="IPPc"/>
</dbReference>
<comment type="caution">
    <text evidence="3">The sequence shown here is derived from an EMBL/GenBank/DDBJ whole genome shotgun (WGS) entry which is preliminary data.</text>
</comment>
<dbReference type="EMBL" id="JABELV010000001">
    <property type="protein sequence ID" value="KAG7580145.1"/>
    <property type="molecule type" value="Genomic_DNA"/>
</dbReference>
<dbReference type="Pfam" id="PF22669">
    <property type="entry name" value="Exo_endo_phos2"/>
    <property type="match status" value="1"/>
</dbReference>
<evidence type="ECO:0000256" key="1">
    <source>
        <dbReference type="SAM" id="MobiDB-lite"/>
    </source>
</evidence>
<dbReference type="SMART" id="SM00128">
    <property type="entry name" value="IPPc"/>
    <property type="match status" value="1"/>
</dbReference>
<proteinExistence type="predicted"/>
<feature type="domain" description="Inositol polyphosphate-related phosphatase" evidence="2">
    <location>
        <begin position="412"/>
        <end position="754"/>
    </location>
</feature>
<accession>A0A8K0JT53</accession>
<evidence type="ECO:0000313" key="4">
    <source>
        <dbReference type="Proteomes" id="UP000812966"/>
    </source>
</evidence>
<dbReference type="InterPro" id="IPR046985">
    <property type="entry name" value="IP5"/>
</dbReference>
<dbReference type="InterPro" id="IPR015943">
    <property type="entry name" value="WD40/YVTN_repeat-like_dom_sf"/>
</dbReference>
<dbReference type="GO" id="GO:0004439">
    <property type="term" value="F:phosphatidylinositol-4,5-bisphosphate 5-phosphatase activity"/>
    <property type="evidence" value="ECO:0007669"/>
    <property type="project" value="TreeGrafter"/>
</dbReference>
<dbReference type="Gene3D" id="2.130.10.10">
    <property type="entry name" value="YVTN repeat-like/Quinoprotein amine dehydrogenase"/>
    <property type="match status" value="2"/>
</dbReference>
<evidence type="ECO:0000259" key="2">
    <source>
        <dbReference type="SMART" id="SM00128"/>
    </source>
</evidence>
<dbReference type="SUPFAM" id="SSF56219">
    <property type="entry name" value="DNase I-like"/>
    <property type="match status" value="1"/>
</dbReference>
<dbReference type="PANTHER" id="PTHR11200">
    <property type="entry name" value="INOSITOL 5-PHOSPHATASE"/>
    <property type="match status" value="1"/>
</dbReference>
<gene>
    <name evidence="3" type="ORF">FFLO_00116</name>
</gene>